<dbReference type="GO" id="GO:0003700">
    <property type="term" value="F:DNA-binding transcription factor activity"/>
    <property type="evidence" value="ECO:0007669"/>
    <property type="project" value="InterPro"/>
</dbReference>
<accession>A0A0M1P8Y6</accession>
<evidence type="ECO:0000256" key="1">
    <source>
        <dbReference type="ARBA" id="ARBA00023015"/>
    </source>
</evidence>
<reference evidence="6" key="1">
    <citation type="submission" date="2015-08" db="EMBL/GenBank/DDBJ databases">
        <title>Genome sequencing project for genomic taxonomy and phylogenomics of Bacillus-like bacteria.</title>
        <authorList>
            <person name="Liu B."/>
            <person name="Wang J."/>
            <person name="Zhu Y."/>
            <person name="Liu G."/>
            <person name="Chen Q."/>
            <person name="Chen Z."/>
            <person name="Lan J."/>
            <person name="Che J."/>
            <person name="Ge C."/>
            <person name="Shi H."/>
            <person name="Pan Z."/>
            <person name="Liu X."/>
        </authorList>
    </citation>
    <scope>NUCLEOTIDE SEQUENCE [LARGE SCALE GENOMIC DNA]</scope>
    <source>
        <strain evidence="6">FJAT-22460</strain>
    </source>
</reference>
<dbReference type="SUPFAM" id="SSF51215">
    <property type="entry name" value="Regulatory protein AraC"/>
    <property type="match status" value="1"/>
</dbReference>
<keyword evidence="3" id="KW-0804">Transcription</keyword>
<protein>
    <submittedName>
        <fullName evidence="5">AraC family transcriptional regulator</fullName>
    </submittedName>
</protein>
<sequence length="285" mass="33295">MDKTLQEPMTMPDPQFPIKVHRCDYEGRGQVLFNHHWHEHLEFLYFVTGEASLECGSSTFTAKEGDVIVINRNELHYGVSLSDHLQYYVLIADFSLLQSHSLDAPEMKFITPITQNRLLFHNRISGDDILSSMLSIVSELERQEFGYELAIKSELYRLLTLLLRGYVATVLTQDEYVERMKNVERFAPIFKYIEDHYREDLSVEQLSAMAGLSRYHFSRLFKEISGRTVIEYVNETRLNRADYLLRESPLTVSEIAAATGFNDIYYFSRTFKKYKRMAPSALRKK</sequence>
<dbReference type="Pfam" id="PF12833">
    <property type="entry name" value="HTH_18"/>
    <property type="match status" value="1"/>
</dbReference>
<dbReference type="Gene3D" id="1.10.10.60">
    <property type="entry name" value="Homeodomain-like"/>
    <property type="match status" value="2"/>
</dbReference>
<evidence type="ECO:0000259" key="4">
    <source>
        <dbReference type="PROSITE" id="PS01124"/>
    </source>
</evidence>
<gene>
    <name evidence="5" type="ORF">AM231_16045</name>
</gene>
<organism evidence="5 6">
    <name type="scientific">Paenibacillus solani</name>
    <dbReference type="NCBI Taxonomy" id="1705565"/>
    <lineage>
        <taxon>Bacteria</taxon>
        <taxon>Bacillati</taxon>
        <taxon>Bacillota</taxon>
        <taxon>Bacilli</taxon>
        <taxon>Bacillales</taxon>
        <taxon>Paenibacillaceae</taxon>
        <taxon>Paenibacillus</taxon>
    </lineage>
</organism>
<evidence type="ECO:0000313" key="6">
    <source>
        <dbReference type="Proteomes" id="UP000036932"/>
    </source>
</evidence>
<dbReference type="PATRIC" id="fig|1705565.3.peg.5293"/>
<dbReference type="EMBL" id="LIUT01000001">
    <property type="protein sequence ID" value="KOR90489.1"/>
    <property type="molecule type" value="Genomic_DNA"/>
</dbReference>
<dbReference type="PANTHER" id="PTHR43280:SF2">
    <property type="entry name" value="HTH-TYPE TRANSCRIPTIONAL REGULATOR EXSA"/>
    <property type="match status" value="1"/>
</dbReference>
<dbReference type="GO" id="GO:0043565">
    <property type="term" value="F:sequence-specific DNA binding"/>
    <property type="evidence" value="ECO:0007669"/>
    <property type="project" value="InterPro"/>
</dbReference>
<dbReference type="Pfam" id="PF02311">
    <property type="entry name" value="AraC_binding"/>
    <property type="match status" value="1"/>
</dbReference>
<name>A0A0M1P8Y6_9BACL</name>
<dbReference type="InterPro" id="IPR018060">
    <property type="entry name" value="HTH_AraC"/>
</dbReference>
<keyword evidence="2" id="KW-0238">DNA-binding</keyword>
<dbReference type="SUPFAM" id="SSF46689">
    <property type="entry name" value="Homeodomain-like"/>
    <property type="match status" value="2"/>
</dbReference>
<dbReference type="Proteomes" id="UP000036932">
    <property type="component" value="Unassembled WGS sequence"/>
</dbReference>
<evidence type="ECO:0000256" key="2">
    <source>
        <dbReference type="ARBA" id="ARBA00023125"/>
    </source>
</evidence>
<keyword evidence="6" id="KW-1185">Reference proteome</keyword>
<dbReference type="InterPro" id="IPR014710">
    <property type="entry name" value="RmlC-like_jellyroll"/>
</dbReference>
<dbReference type="AlphaFoldDB" id="A0A0M1P8Y6"/>
<dbReference type="Gene3D" id="2.60.120.10">
    <property type="entry name" value="Jelly Rolls"/>
    <property type="match status" value="1"/>
</dbReference>
<keyword evidence="1" id="KW-0805">Transcription regulation</keyword>
<dbReference type="PANTHER" id="PTHR43280">
    <property type="entry name" value="ARAC-FAMILY TRANSCRIPTIONAL REGULATOR"/>
    <property type="match status" value="1"/>
</dbReference>
<dbReference type="PROSITE" id="PS01124">
    <property type="entry name" value="HTH_ARAC_FAMILY_2"/>
    <property type="match status" value="1"/>
</dbReference>
<evidence type="ECO:0000256" key="3">
    <source>
        <dbReference type="ARBA" id="ARBA00023163"/>
    </source>
</evidence>
<feature type="domain" description="HTH araC/xylS-type" evidence="4">
    <location>
        <begin position="187"/>
        <end position="285"/>
    </location>
</feature>
<evidence type="ECO:0000313" key="5">
    <source>
        <dbReference type="EMBL" id="KOR90489.1"/>
    </source>
</evidence>
<comment type="caution">
    <text evidence="5">The sequence shown here is derived from an EMBL/GenBank/DDBJ whole genome shotgun (WGS) entry which is preliminary data.</text>
</comment>
<dbReference type="InterPro" id="IPR037923">
    <property type="entry name" value="HTH-like"/>
</dbReference>
<proteinExistence type="predicted"/>
<dbReference type="RefSeq" id="WP_053492093.1">
    <property type="nucleotide sequence ID" value="NZ_LIUT01000001.1"/>
</dbReference>
<dbReference type="SMART" id="SM00342">
    <property type="entry name" value="HTH_ARAC"/>
    <property type="match status" value="1"/>
</dbReference>
<dbReference type="CDD" id="cd02208">
    <property type="entry name" value="cupin_RmlC-like"/>
    <property type="match status" value="1"/>
</dbReference>
<dbReference type="OrthoDB" id="9791615at2"/>
<dbReference type="InterPro" id="IPR003313">
    <property type="entry name" value="AraC-bd"/>
</dbReference>
<dbReference type="InterPro" id="IPR009057">
    <property type="entry name" value="Homeodomain-like_sf"/>
</dbReference>